<accession>A0A4S3B4S2</accession>
<reference evidence="1 2" key="1">
    <citation type="submission" date="2019-01" db="EMBL/GenBank/DDBJ databases">
        <title>Vagococcus silagei sp. nov. isolated from brewer's grain.</title>
        <authorList>
            <person name="Guu J.-R."/>
        </authorList>
    </citation>
    <scope>NUCLEOTIDE SEQUENCE [LARGE SCALE GENOMIC DNA]</scope>
    <source>
        <strain evidence="1 2">2B-2</strain>
    </source>
</reference>
<evidence type="ECO:0000313" key="1">
    <source>
        <dbReference type="EMBL" id="THB62134.1"/>
    </source>
</evidence>
<organism evidence="1 2">
    <name type="scientific">Vagococcus silagei</name>
    <dbReference type="NCBI Taxonomy" id="2508885"/>
    <lineage>
        <taxon>Bacteria</taxon>
        <taxon>Bacillati</taxon>
        <taxon>Bacillota</taxon>
        <taxon>Bacilli</taxon>
        <taxon>Lactobacillales</taxon>
        <taxon>Enterococcaceae</taxon>
        <taxon>Vagococcus</taxon>
    </lineage>
</organism>
<dbReference type="RefSeq" id="WP_136136135.1">
    <property type="nucleotide sequence ID" value="NZ_SDGV01000004.1"/>
</dbReference>
<comment type="caution">
    <text evidence="1">The sequence shown here is derived from an EMBL/GenBank/DDBJ whole genome shotgun (WGS) entry which is preliminary data.</text>
</comment>
<keyword evidence="2" id="KW-1185">Reference proteome</keyword>
<protein>
    <submittedName>
        <fullName evidence="1">Uncharacterized protein</fullName>
    </submittedName>
</protein>
<dbReference type="AlphaFoldDB" id="A0A4S3B4S2"/>
<gene>
    <name evidence="1" type="ORF">ESZ54_02700</name>
</gene>
<proteinExistence type="predicted"/>
<name>A0A4S3B4S2_9ENTE</name>
<evidence type="ECO:0000313" key="2">
    <source>
        <dbReference type="Proteomes" id="UP000310506"/>
    </source>
</evidence>
<sequence length="265" mass="30525">MKSLKCVTKIEKYQAIIEGQPVNVNDVRQLYDCSIFVQGAKLAKTTQFVCDLSDEKDYECQTLILDAYDLPVRTTRTSQELLADFEQQTKTSQKAIKESICAVMKVKKNKFPFINHDCLLMKLSGSARRNTSMVGLTYLDNLTRCSCGAESALLTFHNGLEIIIPITYRTIKVNVANAVEYDCIFHQHESLLDQDSLSLTFMKDWTGSYCRLLTDVHKAACKHYNLKVYYLYRYRASSYEMFKEMKLVESVLEYEEFLVDESFSS</sequence>
<dbReference type="Proteomes" id="UP000310506">
    <property type="component" value="Unassembled WGS sequence"/>
</dbReference>
<dbReference type="EMBL" id="SDGV01000004">
    <property type="protein sequence ID" value="THB62134.1"/>
    <property type="molecule type" value="Genomic_DNA"/>
</dbReference>